<evidence type="ECO:0000256" key="6">
    <source>
        <dbReference type="ARBA" id="ARBA00023141"/>
    </source>
</evidence>
<evidence type="ECO:0000256" key="3">
    <source>
        <dbReference type="ARBA" id="ARBA00022605"/>
    </source>
</evidence>
<feature type="active site" description="Proton acceptor" evidence="8">
    <location>
        <position position="60"/>
    </location>
</feature>
<dbReference type="InterPro" id="IPR041121">
    <property type="entry name" value="SDH_C"/>
</dbReference>
<comment type="function">
    <text evidence="8">Involved in the biosynthesis of the chorismate, which leads to the biosynthesis of aromatic amino acids. Catalyzes the reversible NADPH linked reduction of 3-dehydroshikimate (DHSA) to yield shikimate (SA).</text>
</comment>
<feature type="domain" description="Quinate/shikimate 5-dehydrogenase/glutamyl-tRNA reductase" evidence="9">
    <location>
        <begin position="112"/>
        <end position="190"/>
    </location>
</feature>
<dbReference type="GO" id="GO:0008652">
    <property type="term" value="P:amino acid biosynthetic process"/>
    <property type="evidence" value="ECO:0007669"/>
    <property type="project" value="UniProtKB-KW"/>
</dbReference>
<dbReference type="Pfam" id="PF01488">
    <property type="entry name" value="Shikimate_DH"/>
    <property type="match status" value="1"/>
</dbReference>
<dbReference type="NCBIfam" id="TIGR00507">
    <property type="entry name" value="aroE"/>
    <property type="match status" value="1"/>
</dbReference>
<sequence>MIGDPISHTLSPAMHNLALAHHGLNMRYLPFHITPKDLSYAIQGFRAMRMVGFNATIPHKESLVSMVHRLDPSAGRIGAVNTVLIDNNRELIGYNTDGYGYLTALTQAWGRDPKGATVLMLGAGGAARAILLTLLEAGVSRIVVANRTKARAQALLDGLAVHFPNANTDALYLRMADLPLEQCDLLINCSSVGLHGDAFDGLDLSRLPSGAFVSDIVYRTEPTPLLQQASALNIPCQDGLGMLVHQGAKAYEIWTGKTMPTDIVEPYLRSLNGAE</sequence>
<evidence type="ECO:0000256" key="4">
    <source>
        <dbReference type="ARBA" id="ARBA00022857"/>
    </source>
</evidence>
<dbReference type="Pfam" id="PF08501">
    <property type="entry name" value="Shikimate_dh_N"/>
    <property type="match status" value="1"/>
</dbReference>
<feature type="domain" description="Shikimate dehydrogenase substrate binding N-terminal" evidence="10">
    <location>
        <begin position="2"/>
        <end position="83"/>
    </location>
</feature>
<dbReference type="HAMAP" id="MF_00222">
    <property type="entry name" value="Shikimate_DH_AroE"/>
    <property type="match status" value="1"/>
</dbReference>
<gene>
    <name evidence="8" type="primary">aroE</name>
    <name evidence="12" type="ORF">MAIT1_00977</name>
</gene>
<comment type="similarity">
    <text evidence="8">Belongs to the shikimate dehydrogenase family.</text>
</comment>
<evidence type="ECO:0000256" key="8">
    <source>
        <dbReference type="HAMAP-Rule" id="MF_00222"/>
    </source>
</evidence>
<evidence type="ECO:0000256" key="1">
    <source>
        <dbReference type="ARBA" id="ARBA00004871"/>
    </source>
</evidence>
<keyword evidence="3 8" id="KW-0028">Amino-acid biosynthesis</keyword>
<dbReference type="InterPro" id="IPR013708">
    <property type="entry name" value="Shikimate_DH-bd_N"/>
</dbReference>
<dbReference type="GO" id="GO:0009073">
    <property type="term" value="P:aromatic amino acid family biosynthetic process"/>
    <property type="evidence" value="ECO:0007669"/>
    <property type="project" value="UniProtKB-KW"/>
</dbReference>
<evidence type="ECO:0000313" key="13">
    <source>
        <dbReference type="Proteomes" id="UP000194003"/>
    </source>
</evidence>
<evidence type="ECO:0000256" key="2">
    <source>
        <dbReference type="ARBA" id="ARBA00012962"/>
    </source>
</evidence>
<feature type="binding site" evidence="8">
    <location>
        <begin position="146"/>
        <end position="151"/>
    </location>
    <ligand>
        <name>NADP(+)</name>
        <dbReference type="ChEBI" id="CHEBI:58349"/>
    </ligand>
</feature>
<dbReference type="Pfam" id="PF18317">
    <property type="entry name" value="SDH_C"/>
    <property type="match status" value="1"/>
</dbReference>
<keyword evidence="5 8" id="KW-0560">Oxidoreductase</keyword>
<organism evidence="12 13">
    <name type="scientific">Magnetofaba australis IT-1</name>
    <dbReference type="NCBI Taxonomy" id="1434232"/>
    <lineage>
        <taxon>Bacteria</taxon>
        <taxon>Pseudomonadati</taxon>
        <taxon>Pseudomonadota</taxon>
        <taxon>Magnetococcia</taxon>
        <taxon>Magnetococcales</taxon>
        <taxon>Magnetococcaceae</taxon>
        <taxon>Magnetofaba</taxon>
    </lineage>
</organism>
<dbReference type="UniPathway" id="UPA00053">
    <property type="reaction ID" value="UER00087"/>
</dbReference>
<feature type="binding site" evidence="8">
    <location>
        <position position="56"/>
    </location>
    <ligand>
        <name>shikimate</name>
        <dbReference type="ChEBI" id="CHEBI:36208"/>
    </ligand>
</feature>
<feature type="binding site" evidence="8">
    <location>
        <position position="246"/>
    </location>
    <ligand>
        <name>shikimate</name>
        <dbReference type="ChEBI" id="CHEBI:36208"/>
    </ligand>
</feature>
<proteinExistence type="inferred from homology"/>
<dbReference type="GO" id="GO:0005829">
    <property type="term" value="C:cytosol"/>
    <property type="evidence" value="ECO:0007669"/>
    <property type="project" value="TreeGrafter"/>
</dbReference>
<reference evidence="12 13" key="1">
    <citation type="journal article" date="2016" name="BMC Genomics">
        <title>Combined genomic and structural analyses of a cultured magnetotactic bacterium reveals its niche adaptation to a dynamic environment.</title>
        <authorList>
            <person name="Araujo A.C."/>
            <person name="Morillo V."/>
            <person name="Cypriano J."/>
            <person name="Teixeira L.C."/>
            <person name="Leao P."/>
            <person name="Lyra S."/>
            <person name="Almeida L.G."/>
            <person name="Bazylinski D.A."/>
            <person name="Vasconcellos A.T."/>
            <person name="Abreu F."/>
            <person name="Lins U."/>
        </authorList>
    </citation>
    <scope>NUCLEOTIDE SEQUENCE [LARGE SCALE GENOMIC DNA]</scope>
    <source>
        <strain evidence="12 13">IT-1</strain>
    </source>
</reference>
<dbReference type="PANTHER" id="PTHR21089">
    <property type="entry name" value="SHIKIMATE DEHYDROGENASE"/>
    <property type="match status" value="1"/>
</dbReference>
<feature type="binding site" evidence="8">
    <location>
        <position position="218"/>
    </location>
    <ligand>
        <name>shikimate</name>
        <dbReference type="ChEBI" id="CHEBI:36208"/>
    </ligand>
</feature>
<evidence type="ECO:0000259" key="11">
    <source>
        <dbReference type="Pfam" id="PF18317"/>
    </source>
</evidence>
<dbReference type="InterPro" id="IPR036291">
    <property type="entry name" value="NAD(P)-bd_dom_sf"/>
</dbReference>
<keyword evidence="13" id="KW-1185">Reference proteome</keyword>
<dbReference type="Gene3D" id="3.40.50.10860">
    <property type="entry name" value="Leucine Dehydrogenase, chain A, domain 1"/>
    <property type="match status" value="1"/>
</dbReference>
<evidence type="ECO:0000259" key="10">
    <source>
        <dbReference type="Pfam" id="PF08501"/>
    </source>
</evidence>
<feature type="binding site" evidence="8">
    <location>
        <begin position="9"/>
        <end position="11"/>
    </location>
    <ligand>
        <name>shikimate</name>
        <dbReference type="ChEBI" id="CHEBI:36208"/>
    </ligand>
</feature>
<dbReference type="SUPFAM" id="SSF51735">
    <property type="entry name" value="NAD(P)-binding Rossmann-fold domains"/>
    <property type="match status" value="1"/>
</dbReference>
<evidence type="ECO:0000256" key="7">
    <source>
        <dbReference type="ARBA" id="ARBA00049442"/>
    </source>
</evidence>
<evidence type="ECO:0000256" key="5">
    <source>
        <dbReference type="ARBA" id="ARBA00023002"/>
    </source>
</evidence>
<comment type="subunit">
    <text evidence="8">Homodimer.</text>
</comment>
<evidence type="ECO:0000313" key="12">
    <source>
        <dbReference type="EMBL" id="OSM00455.1"/>
    </source>
</evidence>
<comment type="catalytic activity">
    <reaction evidence="7 8">
        <text>shikimate + NADP(+) = 3-dehydroshikimate + NADPH + H(+)</text>
        <dbReference type="Rhea" id="RHEA:17737"/>
        <dbReference type="ChEBI" id="CHEBI:15378"/>
        <dbReference type="ChEBI" id="CHEBI:16630"/>
        <dbReference type="ChEBI" id="CHEBI:36208"/>
        <dbReference type="ChEBI" id="CHEBI:57783"/>
        <dbReference type="ChEBI" id="CHEBI:58349"/>
        <dbReference type="EC" id="1.1.1.25"/>
    </reaction>
</comment>
<feature type="binding site" evidence="8">
    <location>
        <position position="97"/>
    </location>
    <ligand>
        <name>shikimate</name>
        <dbReference type="ChEBI" id="CHEBI:36208"/>
    </ligand>
</feature>
<dbReference type="STRING" id="1434232.MAIT1_00977"/>
<comment type="caution">
    <text evidence="12">The sequence shown here is derived from an EMBL/GenBank/DDBJ whole genome shotgun (WGS) entry which is preliminary data.</text>
</comment>
<dbReference type="Gene3D" id="3.40.50.720">
    <property type="entry name" value="NAD(P)-binding Rossmann-like Domain"/>
    <property type="match status" value="1"/>
</dbReference>
<feature type="binding site" evidence="8">
    <location>
        <position position="239"/>
    </location>
    <ligand>
        <name>NADP(+)</name>
        <dbReference type="ChEBI" id="CHEBI:58349"/>
    </ligand>
</feature>
<dbReference type="GO" id="GO:0050661">
    <property type="term" value="F:NADP binding"/>
    <property type="evidence" value="ECO:0007669"/>
    <property type="project" value="InterPro"/>
</dbReference>
<dbReference type="InterPro" id="IPR022893">
    <property type="entry name" value="Shikimate_DH_fam"/>
</dbReference>
<dbReference type="Proteomes" id="UP000194003">
    <property type="component" value="Unassembled WGS sequence"/>
</dbReference>
<evidence type="ECO:0000259" key="9">
    <source>
        <dbReference type="Pfam" id="PF01488"/>
    </source>
</evidence>
<comment type="pathway">
    <text evidence="1 8">Metabolic intermediate biosynthesis; chorismate biosynthesis; chorismate from D-erythrose 4-phosphate and phosphoenolpyruvate: step 4/7.</text>
</comment>
<dbReference type="GO" id="GO:0019632">
    <property type="term" value="P:shikimate metabolic process"/>
    <property type="evidence" value="ECO:0007669"/>
    <property type="project" value="InterPro"/>
</dbReference>
<feature type="binding site" evidence="8">
    <location>
        <position position="216"/>
    </location>
    <ligand>
        <name>NADP(+)</name>
        <dbReference type="ChEBI" id="CHEBI:58349"/>
    </ligand>
</feature>
<dbReference type="InterPro" id="IPR011342">
    <property type="entry name" value="Shikimate_DH"/>
</dbReference>
<dbReference type="EC" id="1.1.1.25" evidence="2 8"/>
<keyword evidence="6 8" id="KW-0057">Aromatic amino acid biosynthesis</keyword>
<feature type="domain" description="SDH C-terminal" evidence="11">
    <location>
        <begin position="239"/>
        <end position="265"/>
    </location>
</feature>
<dbReference type="SUPFAM" id="SSF53223">
    <property type="entry name" value="Aminoacid dehydrogenase-like, N-terminal domain"/>
    <property type="match status" value="1"/>
</dbReference>
<feature type="binding site" evidence="8">
    <location>
        <begin position="122"/>
        <end position="126"/>
    </location>
    <ligand>
        <name>NADP(+)</name>
        <dbReference type="ChEBI" id="CHEBI:58349"/>
    </ligand>
</feature>
<dbReference type="AlphaFoldDB" id="A0A1Y2JZV8"/>
<dbReference type="CDD" id="cd01065">
    <property type="entry name" value="NAD_bind_Shikimate_DH"/>
    <property type="match status" value="1"/>
</dbReference>
<dbReference type="InterPro" id="IPR006151">
    <property type="entry name" value="Shikm_DH/Glu-tRNA_Rdtase"/>
</dbReference>
<dbReference type="GO" id="GO:0009423">
    <property type="term" value="P:chorismate biosynthetic process"/>
    <property type="evidence" value="ECO:0007669"/>
    <property type="project" value="UniProtKB-UniRule"/>
</dbReference>
<dbReference type="InterPro" id="IPR046346">
    <property type="entry name" value="Aminoacid_DH-like_N_sf"/>
</dbReference>
<dbReference type="EMBL" id="LVJN01000021">
    <property type="protein sequence ID" value="OSM00455.1"/>
    <property type="molecule type" value="Genomic_DNA"/>
</dbReference>
<dbReference type="GO" id="GO:0004764">
    <property type="term" value="F:shikimate 3-dehydrogenase (NADP+) activity"/>
    <property type="evidence" value="ECO:0007669"/>
    <property type="project" value="UniProtKB-UniRule"/>
</dbReference>
<feature type="binding site" evidence="8">
    <location>
        <position position="81"/>
    </location>
    <ligand>
        <name>shikimate</name>
        <dbReference type="ChEBI" id="CHEBI:36208"/>
    </ligand>
</feature>
<comment type="caution">
    <text evidence="8">Lacks conserved residue(s) required for the propagation of feature annotation.</text>
</comment>
<keyword evidence="4 8" id="KW-0521">NADP</keyword>
<accession>A0A1Y2JZV8</accession>
<protein>
    <recommendedName>
        <fullName evidence="2 8">Shikimate dehydrogenase (NADP(+))</fullName>
        <shortName evidence="8">SDH</shortName>
        <ecNumber evidence="2 8">1.1.1.25</ecNumber>
    </recommendedName>
</protein>
<dbReference type="PANTHER" id="PTHR21089:SF1">
    <property type="entry name" value="BIFUNCTIONAL 3-DEHYDROQUINATE DEHYDRATASE_SHIKIMATE DEHYDROGENASE, CHLOROPLASTIC"/>
    <property type="match status" value="1"/>
</dbReference>
<name>A0A1Y2JZV8_9PROT</name>